<evidence type="ECO:0000313" key="2">
    <source>
        <dbReference type="EnsemblMetazoa" id="G10462.1:cds"/>
    </source>
</evidence>
<organism evidence="2 3">
    <name type="scientific">Magallana gigas</name>
    <name type="common">Pacific oyster</name>
    <name type="synonym">Crassostrea gigas</name>
    <dbReference type="NCBI Taxonomy" id="29159"/>
    <lineage>
        <taxon>Eukaryota</taxon>
        <taxon>Metazoa</taxon>
        <taxon>Spiralia</taxon>
        <taxon>Lophotrochozoa</taxon>
        <taxon>Mollusca</taxon>
        <taxon>Bivalvia</taxon>
        <taxon>Autobranchia</taxon>
        <taxon>Pteriomorphia</taxon>
        <taxon>Ostreida</taxon>
        <taxon>Ostreoidea</taxon>
        <taxon>Ostreidae</taxon>
        <taxon>Magallana</taxon>
    </lineage>
</organism>
<evidence type="ECO:0000256" key="1">
    <source>
        <dbReference type="SAM" id="Coils"/>
    </source>
</evidence>
<keyword evidence="3" id="KW-1185">Reference proteome</keyword>
<dbReference type="EnsemblMetazoa" id="G10462.1">
    <property type="protein sequence ID" value="G10462.1:cds"/>
    <property type="gene ID" value="G10462"/>
</dbReference>
<protein>
    <submittedName>
        <fullName evidence="2">Uncharacterized protein</fullName>
    </submittedName>
</protein>
<dbReference type="PANTHER" id="PTHR34488">
    <property type="entry name" value="SI:CH211-245H14.1-RELATED"/>
    <property type="match status" value="1"/>
</dbReference>
<dbReference type="PANTHER" id="PTHR34488:SF1">
    <property type="entry name" value="SI:CH211-245H14.1-RELATED"/>
    <property type="match status" value="1"/>
</dbReference>
<reference evidence="2" key="1">
    <citation type="submission" date="2022-08" db="UniProtKB">
        <authorList>
            <consortium name="EnsemblMetazoa"/>
        </authorList>
    </citation>
    <scope>IDENTIFICATION</scope>
    <source>
        <strain evidence="2">05x7-T-G4-1.051#20</strain>
    </source>
</reference>
<dbReference type="Proteomes" id="UP000005408">
    <property type="component" value="Unassembled WGS sequence"/>
</dbReference>
<keyword evidence="1" id="KW-0175">Coiled coil</keyword>
<accession>A0A8W8HPL0</accession>
<feature type="coiled-coil region" evidence="1">
    <location>
        <begin position="40"/>
        <end position="111"/>
    </location>
</feature>
<sequence>LTMGILTSKQETDEIKERLKDIDNIFNNFSKGQESIQKILESQNVAIESLRREKDELKRLLDNSPRNQGSETHEDTIRKLKKENSELKTKLREKEDEVANLQYKLNKSTREPVLVYMYASSMNERISNAVRSELQSILSQHVEATRDKKLEIVPLEDPKSVPANKPLIVLCINASRLGTDVEQALQLVTCSRSVTVAVIHHKEYHALPPQASEKLLHSEKIRELYAVVDIAFLTNKGMYACDMNNKSLEKLTNFICEFSNNMPMHY</sequence>
<dbReference type="AlphaFoldDB" id="A0A8W8HPL0"/>
<dbReference type="Gene3D" id="1.20.140.50">
    <property type="entry name" value="alix/aip1 like domains"/>
    <property type="match status" value="1"/>
</dbReference>
<name>A0A8W8HPL0_MAGGI</name>
<proteinExistence type="predicted"/>
<evidence type="ECO:0000313" key="3">
    <source>
        <dbReference type="Proteomes" id="UP000005408"/>
    </source>
</evidence>